<evidence type="ECO:0000313" key="2">
    <source>
        <dbReference type="EMBL" id="MFD1431188.1"/>
    </source>
</evidence>
<keyword evidence="3" id="KW-1185">Reference proteome</keyword>
<accession>A0ABW4CKX9</accession>
<evidence type="ECO:0000313" key="3">
    <source>
        <dbReference type="Proteomes" id="UP001597192"/>
    </source>
</evidence>
<organism evidence="2 3">
    <name type="scientific">Lacticaseibacillus yichunensis</name>
    <dbReference type="NCBI Taxonomy" id="2486015"/>
    <lineage>
        <taxon>Bacteria</taxon>
        <taxon>Bacillati</taxon>
        <taxon>Bacillota</taxon>
        <taxon>Bacilli</taxon>
        <taxon>Lactobacillales</taxon>
        <taxon>Lactobacillaceae</taxon>
        <taxon>Lacticaseibacillus</taxon>
    </lineage>
</organism>
<name>A0ABW4CKX9_9LACO</name>
<protein>
    <submittedName>
        <fullName evidence="2">Uncharacterized protein</fullName>
    </submittedName>
</protein>
<proteinExistence type="predicted"/>
<dbReference type="EMBL" id="JBHTOG010000003">
    <property type="protein sequence ID" value="MFD1431188.1"/>
    <property type="molecule type" value="Genomic_DNA"/>
</dbReference>
<dbReference type="RefSeq" id="WP_125697324.1">
    <property type="nucleotide sequence ID" value="NZ_JBHTOG010000003.1"/>
</dbReference>
<comment type="caution">
    <text evidence="2">The sequence shown here is derived from an EMBL/GenBank/DDBJ whole genome shotgun (WGS) entry which is preliminary data.</text>
</comment>
<dbReference type="Proteomes" id="UP001597192">
    <property type="component" value="Unassembled WGS sequence"/>
</dbReference>
<feature type="compositionally biased region" description="Basic and acidic residues" evidence="1">
    <location>
        <begin position="1"/>
        <end position="19"/>
    </location>
</feature>
<sequence>MSHEREQDRTAGGECEHIETNAPSSYRSDVSMLDDLLEIELGHEHSKLKPRMTARIIAAAVAIALYKTAKPNYQVHGR</sequence>
<gene>
    <name evidence="2" type="ORF">ACFQ47_00505</name>
</gene>
<feature type="region of interest" description="Disordered" evidence="1">
    <location>
        <begin position="1"/>
        <end position="23"/>
    </location>
</feature>
<reference evidence="3" key="1">
    <citation type="journal article" date="2019" name="Int. J. Syst. Evol. Microbiol.">
        <title>The Global Catalogue of Microorganisms (GCM) 10K type strain sequencing project: providing services to taxonomists for standard genome sequencing and annotation.</title>
        <authorList>
            <consortium name="The Broad Institute Genomics Platform"/>
            <consortium name="The Broad Institute Genome Sequencing Center for Infectious Disease"/>
            <person name="Wu L."/>
            <person name="Ma J."/>
        </authorList>
    </citation>
    <scope>NUCLEOTIDE SEQUENCE [LARGE SCALE GENOMIC DNA]</scope>
    <source>
        <strain evidence="3">CCM 8947</strain>
    </source>
</reference>
<evidence type="ECO:0000256" key="1">
    <source>
        <dbReference type="SAM" id="MobiDB-lite"/>
    </source>
</evidence>